<dbReference type="EMBL" id="BARW01015992">
    <property type="protein sequence ID" value="GAJ01028.1"/>
    <property type="molecule type" value="Genomic_DNA"/>
</dbReference>
<feature type="non-terminal residue" evidence="1">
    <location>
        <position position="1"/>
    </location>
</feature>
<proteinExistence type="predicted"/>
<protein>
    <submittedName>
        <fullName evidence="1">Uncharacterized protein</fullName>
    </submittedName>
</protein>
<evidence type="ECO:0000313" key="1">
    <source>
        <dbReference type="EMBL" id="GAJ01028.1"/>
    </source>
</evidence>
<comment type="caution">
    <text evidence="1">The sequence shown here is derived from an EMBL/GenBank/DDBJ whole genome shotgun (WGS) entry which is preliminary data.</text>
</comment>
<reference evidence="1" key="1">
    <citation type="journal article" date="2014" name="Front. Microbiol.">
        <title>High frequency of phylogenetically diverse reductive dehalogenase-homologous genes in deep subseafloor sedimentary metagenomes.</title>
        <authorList>
            <person name="Kawai M."/>
            <person name="Futagami T."/>
            <person name="Toyoda A."/>
            <person name="Takaki Y."/>
            <person name="Nishi S."/>
            <person name="Hori S."/>
            <person name="Arai W."/>
            <person name="Tsubouchi T."/>
            <person name="Morono Y."/>
            <person name="Uchiyama I."/>
            <person name="Ito T."/>
            <person name="Fujiyama A."/>
            <person name="Inagaki F."/>
            <person name="Takami H."/>
        </authorList>
    </citation>
    <scope>NUCLEOTIDE SEQUENCE</scope>
    <source>
        <strain evidence="1">Expedition CK06-06</strain>
    </source>
</reference>
<gene>
    <name evidence="1" type="ORF">S12H4_27947</name>
</gene>
<organism evidence="1">
    <name type="scientific">marine sediment metagenome</name>
    <dbReference type="NCBI Taxonomy" id="412755"/>
    <lineage>
        <taxon>unclassified sequences</taxon>
        <taxon>metagenomes</taxon>
        <taxon>ecological metagenomes</taxon>
    </lineage>
</organism>
<name>X1T6R8_9ZZZZ</name>
<accession>X1T6R8</accession>
<dbReference type="AlphaFoldDB" id="X1T6R8"/>
<sequence length="33" mass="3686">PPESCFPVLFGERHHPFAAKVEQETLLFFAGAI</sequence>